<dbReference type="Proteomes" id="UP000596742">
    <property type="component" value="Unassembled WGS sequence"/>
</dbReference>
<dbReference type="PANTHER" id="PTHR11136">
    <property type="entry name" value="FOLYLPOLYGLUTAMATE SYNTHASE-RELATED"/>
    <property type="match status" value="1"/>
</dbReference>
<evidence type="ECO:0000256" key="1">
    <source>
        <dbReference type="ARBA" id="ARBA00008276"/>
    </source>
</evidence>
<comment type="caution">
    <text evidence="5">The sequence shown here is derived from an EMBL/GenBank/DDBJ whole genome shotgun (WGS) entry which is preliminary data.</text>
</comment>
<dbReference type="AlphaFoldDB" id="A0A8B6CV65"/>
<evidence type="ECO:0000256" key="4">
    <source>
        <dbReference type="ARBA" id="ARBA00022840"/>
    </source>
</evidence>
<dbReference type="InterPro" id="IPR018109">
    <property type="entry name" value="Folylpolyglutamate_synth_CS"/>
</dbReference>
<dbReference type="GO" id="GO:0005739">
    <property type="term" value="C:mitochondrion"/>
    <property type="evidence" value="ECO:0007669"/>
    <property type="project" value="TreeGrafter"/>
</dbReference>
<comment type="similarity">
    <text evidence="1">Belongs to the folylpolyglutamate synthase family.</text>
</comment>
<keyword evidence="4" id="KW-0067">ATP-binding</keyword>
<dbReference type="OrthoDB" id="5212574at2759"/>
<evidence type="ECO:0000313" key="5">
    <source>
        <dbReference type="EMBL" id="VDI09910.1"/>
    </source>
</evidence>
<keyword evidence="3" id="KW-0547">Nucleotide-binding</keyword>
<gene>
    <name evidence="5" type="ORF">MGAL_10B059212</name>
</gene>
<accession>A0A8B6CV65</accession>
<dbReference type="Gene3D" id="3.40.1190.10">
    <property type="entry name" value="Mur-like, catalytic domain"/>
    <property type="match status" value="1"/>
</dbReference>
<dbReference type="PROSITE" id="PS01011">
    <property type="entry name" value="FOLYLPOLYGLU_SYNT_1"/>
    <property type="match status" value="1"/>
</dbReference>
<dbReference type="GO" id="GO:0004326">
    <property type="term" value="F:tetrahydrofolylpolyglutamate synthase activity"/>
    <property type="evidence" value="ECO:0007669"/>
    <property type="project" value="UniProtKB-EC"/>
</dbReference>
<protein>
    <submittedName>
        <fullName evidence="5">Folylpolyglutamate synthase</fullName>
        <ecNumber evidence="5">6.3.2.17</ecNumber>
    </submittedName>
</protein>
<dbReference type="InterPro" id="IPR036565">
    <property type="entry name" value="Mur-like_cat_sf"/>
</dbReference>
<proteinExistence type="inferred from homology"/>
<reference evidence="5" key="1">
    <citation type="submission" date="2018-11" db="EMBL/GenBank/DDBJ databases">
        <authorList>
            <person name="Alioto T."/>
            <person name="Alioto T."/>
        </authorList>
    </citation>
    <scope>NUCLEOTIDE SEQUENCE</scope>
</reference>
<name>A0A8B6CV65_MYTGA</name>
<dbReference type="UniPathway" id="UPA00850"/>
<dbReference type="EC" id="6.3.2.17" evidence="5"/>
<keyword evidence="6" id="KW-1185">Reference proteome</keyword>
<dbReference type="GO" id="GO:0005524">
    <property type="term" value="F:ATP binding"/>
    <property type="evidence" value="ECO:0007669"/>
    <property type="project" value="UniProtKB-KW"/>
</dbReference>
<dbReference type="SUPFAM" id="SSF53623">
    <property type="entry name" value="MurD-like peptide ligases, catalytic domain"/>
    <property type="match status" value="1"/>
</dbReference>
<organism evidence="5 6">
    <name type="scientific">Mytilus galloprovincialis</name>
    <name type="common">Mediterranean mussel</name>
    <dbReference type="NCBI Taxonomy" id="29158"/>
    <lineage>
        <taxon>Eukaryota</taxon>
        <taxon>Metazoa</taxon>
        <taxon>Spiralia</taxon>
        <taxon>Lophotrochozoa</taxon>
        <taxon>Mollusca</taxon>
        <taxon>Bivalvia</taxon>
        <taxon>Autobranchia</taxon>
        <taxon>Pteriomorphia</taxon>
        <taxon>Mytilida</taxon>
        <taxon>Mytiloidea</taxon>
        <taxon>Mytilidae</taxon>
        <taxon>Mytilinae</taxon>
        <taxon>Mytilus</taxon>
    </lineage>
</organism>
<dbReference type="EMBL" id="UYJE01002350">
    <property type="protein sequence ID" value="VDI09910.1"/>
    <property type="molecule type" value="Genomic_DNA"/>
</dbReference>
<dbReference type="PANTHER" id="PTHR11136:SF5">
    <property type="entry name" value="FOLYLPOLYGLUTAMATE SYNTHASE, MITOCHONDRIAL"/>
    <property type="match status" value="1"/>
</dbReference>
<dbReference type="GO" id="GO:0005829">
    <property type="term" value="C:cytosol"/>
    <property type="evidence" value="ECO:0007669"/>
    <property type="project" value="TreeGrafter"/>
</dbReference>
<dbReference type="InterPro" id="IPR001645">
    <property type="entry name" value="Folylpolyglutamate_synth"/>
</dbReference>
<evidence type="ECO:0000256" key="3">
    <source>
        <dbReference type="ARBA" id="ARBA00022741"/>
    </source>
</evidence>
<sequence>MSPLVKTCVPFATKLTTKIDVNKKYEVCRKLKECVKTLNTLQSNAQTLEKTRLTRDKLAPLHVPNMVKWASRVGITLDDIDRLKVIHVSGTKGKGSTCAYCESILRHQGFKTGFFSSPHLVEVRERFQVNGQPLSREKFVDYFWDVYNKLEATKIFCFMTSEFYRNLCEIQ</sequence>
<evidence type="ECO:0000313" key="6">
    <source>
        <dbReference type="Proteomes" id="UP000596742"/>
    </source>
</evidence>
<evidence type="ECO:0000256" key="2">
    <source>
        <dbReference type="ARBA" id="ARBA00022598"/>
    </source>
</evidence>
<keyword evidence="2 5" id="KW-0436">Ligase</keyword>